<gene>
    <name evidence="1" type="ORF">EDS130_LOCUS685</name>
</gene>
<dbReference type="InterPro" id="IPR015943">
    <property type="entry name" value="WD40/YVTN_repeat-like_dom_sf"/>
</dbReference>
<dbReference type="GO" id="GO:0005929">
    <property type="term" value="C:cilium"/>
    <property type="evidence" value="ECO:0007669"/>
    <property type="project" value="TreeGrafter"/>
</dbReference>
<dbReference type="GO" id="GO:0030992">
    <property type="term" value="C:intraciliary transport particle B"/>
    <property type="evidence" value="ECO:0007669"/>
    <property type="project" value="TreeGrafter"/>
</dbReference>
<proteinExistence type="predicted"/>
<dbReference type="AlphaFoldDB" id="A0A813MQ52"/>
<evidence type="ECO:0000313" key="2">
    <source>
        <dbReference type="Proteomes" id="UP000663852"/>
    </source>
</evidence>
<evidence type="ECO:0000313" key="1">
    <source>
        <dbReference type="EMBL" id="CAF0725837.1"/>
    </source>
</evidence>
<reference evidence="1" key="1">
    <citation type="submission" date="2021-02" db="EMBL/GenBank/DDBJ databases">
        <authorList>
            <person name="Nowell W R."/>
        </authorList>
    </citation>
    <scope>NUCLEOTIDE SEQUENCE</scope>
</reference>
<dbReference type="GO" id="GO:0060271">
    <property type="term" value="P:cilium assembly"/>
    <property type="evidence" value="ECO:0007669"/>
    <property type="project" value="TreeGrafter"/>
</dbReference>
<dbReference type="EMBL" id="CAJNOJ010000002">
    <property type="protein sequence ID" value="CAF0725837.1"/>
    <property type="molecule type" value="Genomic_DNA"/>
</dbReference>
<dbReference type="OrthoDB" id="408728at2759"/>
<sequence length="157" mass="17397">MRLKFTFPTTFRHYGRVDCIGWMSPDDLYSIGEDHIIYKYNGAQNELSKIGELGQHLYALDMHWLPRCITSLGSSGIVHGVNSGSGGKQTIGSDLFLLATNDGMDSLDHLLTTTYELFLGKFFFVNKTGRMEKAVEAHQGAIICVRWSSDGSQIATG</sequence>
<organism evidence="1 2">
    <name type="scientific">Adineta ricciae</name>
    <name type="common">Rotifer</name>
    <dbReference type="NCBI Taxonomy" id="249248"/>
    <lineage>
        <taxon>Eukaryota</taxon>
        <taxon>Metazoa</taxon>
        <taxon>Spiralia</taxon>
        <taxon>Gnathifera</taxon>
        <taxon>Rotifera</taxon>
        <taxon>Eurotatoria</taxon>
        <taxon>Bdelloidea</taxon>
        <taxon>Adinetida</taxon>
        <taxon>Adinetidae</taxon>
        <taxon>Adineta</taxon>
    </lineage>
</organism>
<dbReference type="Gene3D" id="2.130.10.10">
    <property type="entry name" value="YVTN repeat-like/Quinoprotein amine dehydrogenase"/>
    <property type="match status" value="1"/>
</dbReference>
<dbReference type="SUPFAM" id="SSF50978">
    <property type="entry name" value="WD40 repeat-like"/>
    <property type="match status" value="1"/>
</dbReference>
<dbReference type="Proteomes" id="UP000663852">
    <property type="component" value="Unassembled WGS sequence"/>
</dbReference>
<name>A0A813MQ52_ADIRI</name>
<dbReference type="PANTHER" id="PTHR24098">
    <property type="entry name" value="OUTER SEGMENT 5"/>
    <property type="match status" value="1"/>
</dbReference>
<comment type="caution">
    <text evidence="1">The sequence shown here is derived from an EMBL/GenBank/DDBJ whole genome shotgun (WGS) entry which is preliminary data.</text>
</comment>
<accession>A0A813MQ52</accession>
<dbReference type="InterPro" id="IPR036322">
    <property type="entry name" value="WD40_repeat_dom_sf"/>
</dbReference>
<dbReference type="PANTHER" id="PTHR24098:SF0">
    <property type="entry name" value="OUTER SEGMENT 5"/>
    <property type="match status" value="1"/>
</dbReference>
<protein>
    <submittedName>
        <fullName evidence="1">Uncharacterized protein</fullName>
    </submittedName>
</protein>